<feature type="compositionally biased region" description="Basic and acidic residues" evidence="1">
    <location>
        <begin position="1"/>
        <end position="12"/>
    </location>
</feature>
<evidence type="ECO:0000313" key="3">
    <source>
        <dbReference type="Proteomes" id="UP000011586"/>
    </source>
</evidence>
<dbReference type="STRING" id="1227465.C463_16926"/>
<gene>
    <name evidence="2" type="ORF">C463_16926</name>
</gene>
<organism evidence="2 3">
    <name type="scientific">Halorubrum californiense DSM 19288</name>
    <dbReference type="NCBI Taxonomy" id="1227465"/>
    <lineage>
        <taxon>Archaea</taxon>
        <taxon>Methanobacteriati</taxon>
        <taxon>Methanobacteriota</taxon>
        <taxon>Stenosarchaea group</taxon>
        <taxon>Halobacteria</taxon>
        <taxon>Halobacteriales</taxon>
        <taxon>Haloferacaceae</taxon>
        <taxon>Halorubrum</taxon>
    </lineage>
</organism>
<reference evidence="2 3" key="1">
    <citation type="journal article" date="2014" name="PLoS Genet.">
        <title>Phylogenetically driven sequencing of extremely halophilic archaea reveals strategies for static and dynamic osmo-response.</title>
        <authorList>
            <person name="Becker E.A."/>
            <person name="Seitzer P.M."/>
            <person name="Tritt A."/>
            <person name="Larsen D."/>
            <person name="Krusor M."/>
            <person name="Yao A.I."/>
            <person name="Wu D."/>
            <person name="Madern D."/>
            <person name="Eisen J.A."/>
            <person name="Darling A.E."/>
            <person name="Facciotti M.T."/>
        </authorList>
    </citation>
    <scope>NUCLEOTIDE SEQUENCE [LARGE SCALE GENOMIC DNA]</scope>
    <source>
        <strain evidence="2 3">DSM 19288</strain>
    </source>
</reference>
<dbReference type="RefSeq" id="WP_008446039.1">
    <property type="nucleotide sequence ID" value="NZ_AOJK01000077.1"/>
</dbReference>
<protein>
    <submittedName>
        <fullName evidence="2">Uncharacterized protein</fullName>
    </submittedName>
</protein>
<keyword evidence="3" id="KW-1185">Reference proteome</keyword>
<dbReference type="EMBL" id="AOJK01000077">
    <property type="protein sequence ID" value="ELZ39679.1"/>
    <property type="molecule type" value="Genomic_DNA"/>
</dbReference>
<dbReference type="Proteomes" id="UP000011586">
    <property type="component" value="Unassembled WGS sequence"/>
</dbReference>
<evidence type="ECO:0000256" key="1">
    <source>
        <dbReference type="SAM" id="MobiDB-lite"/>
    </source>
</evidence>
<feature type="region of interest" description="Disordered" evidence="1">
    <location>
        <begin position="1"/>
        <end position="27"/>
    </location>
</feature>
<name>M0E007_9EURY</name>
<dbReference type="AlphaFoldDB" id="M0E007"/>
<sequence>MSDNGNRSDPHDTVAPPDGGLVKADGGTIPTVDSLAYSRSLRRVVEAERKAARSADVDRNESIHAVRSFLSAPHTGAAYRSGLRAAAQLIVRGGFPASELGDVTVDRDPESDLIAWLLANNAGSDPELPAEAFAFCRERDEWFRILETAVRRDGASVALADDRLFELLSDDRTDLPVERRLRLLLDRELRDSASELFAARIEDSVDPRESVATVRIAEELGLDEAVTELVGTGLRRWRRGDDVDELVGLAEFGRREGLYDEVLCAVERWSRGADEETLPADHRPLLAAAVDALIHREGAGASDALIFYRRHLYPADSLDGIGPDLYEVADEAGEESIAEDVLDAYGAGDATADSEDPRDAALAARAAERRDRWDDAYDIWTRVIETEPTVDRFQRAIENRLRVLAVEEATDLIDRLESFDDDTAVADSYRVRLADARNAHRRVVDILADTDGPFDLPEPHYSAVTTAYVKALAETGQWERLRTFLTDADRVDGDSERFYRAIAELMQFANGAADAVDGVEAADATERLLTSPLTPAQLELVMNLGVAGRVADEIRASHPAATDRLDIIEGLVEILVSLHAERLIDALDERGVSTEEFEEMLADIDLRRGGRQLLSTLNREARAEGLSYR</sequence>
<proteinExistence type="predicted"/>
<dbReference type="PATRIC" id="fig|1227465.4.peg.3275"/>
<evidence type="ECO:0000313" key="2">
    <source>
        <dbReference type="EMBL" id="ELZ39679.1"/>
    </source>
</evidence>
<accession>M0E007</accession>
<dbReference type="OrthoDB" id="339337at2157"/>
<comment type="caution">
    <text evidence="2">The sequence shown here is derived from an EMBL/GenBank/DDBJ whole genome shotgun (WGS) entry which is preliminary data.</text>
</comment>